<gene>
    <name evidence="4" type="ORF">C2G38_2281896</name>
</gene>
<dbReference type="OrthoDB" id="544350at2759"/>
<feature type="domain" description="Protein kinase" evidence="3">
    <location>
        <begin position="36"/>
        <end position="234"/>
    </location>
</feature>
<dbReference type="InterPro" id="IPR011009">
    <property type="entry name" value="Kinase-like_dom_sf"/>
</dbReference>
<comment type="caution">
    <text evidence="4">The sequence shown here is derived from an EMBL/GenBank/DDBJ whole genome shotgun (WGS) entry which is preliminary data.</text>
</comment>
<organism evidence="4 5">
    <name type="scientific">Gigaspora rosea</name>
    <dbReference type="NCBI Taxonomy" id="44941"/>
    <lineage>
        <taxon>Eukaryota</taxon>
        <taxon>Fungi</taxon>
        <taxon>Fungi incertae sedis</taxon>
        <taxon>Mucoromycota</taxon>
        <taxon>Glomeromycotina</taxon>
        <taxon>Glomeromycetes</taxon>
        <taxon>Diversisporales</taxon>
        <taxon>Gigasporaceae</taxon>
        <taxon>Gigaspora</taxon>
    </lineage>
</organism>
<dbReference type="Gene3D" id="1.25.40.10">
    <property type="entry name" value="Tetratricopeptide repeat domain"/>
    <property type="match status" value="1"/>
</dbReference>
<keyword evidence="2" id="KW-0067">ATP-binding</keyword>
<dbReference type="Pfam" id="PF08238">
    <property type="entry name" value="Sel1"/>
    <property type="match status" value="1"/>
</dbReference>
<dbReference type="Pfam" id="PF07714">
    <property type="entry name" value="PK_Tyr_Ser-Thr"/>
    <property type="match status" value="1"/>
</dbReference>
<dbReference type="PANTHER" id="PTHR27001">
    <property type="entry name" value="OS01G0253100 PROTEIN"/>
    <property type="match status" value="1"/>
</dbReference>
<protein>
    <submittedName>
        <fullName evidence="4">Kinase-like domain-containing protein</fullName>
    </submittedName>
</protein>
<dbReference type="SUPFAM" id="SSF81901">
    <property type="entry name" value="HCP-like"/>
    <property type="match status" value="1"/>
</dbReference>
<evidence type="ECO:0000313" key="4">
    <source>
        <dbReference type="EMBL" id="RIB05077.1"/>
    </source>
</evidence>
<dbReference type="AlphaFoldDB" id="A0A397U7L0"/>
<dbReference type="Proteomes" id="UP000266673">
    <property type="component" value="Unassembled WGS sequence"/>
</dbReference>
<dbReference type="GO" id="GO:0004672">
    <property type="term" value="F:protein kinase activity"/>
    <property type="evidence" value="ECO:0007669"/>
    <property type="project" value="InterPro"/>
</dbReference>
<keyword evidence="4" id="KW-0808">Transferase</keyword>
<dbReference type="InterPro" id="IPR011990">
    <property type="entry name" value="TPR-like_helical_dom_sf"/>
</dbReference>
<evidence type="ECO:0000256" key="2">
    <source>
        <dbReference type="ARBA" id="ARBA00022840"/>
    </source>
</evidence>
<dbReference type="GO" id="GO:0005886">
    <property type="term" value="C:plasma membrane"/>
    <property type="evidence" value="ECO:0007669"/>
    <property type="project" value="TreeGrafter"/>
</dbReference>
<proteinExistence type="predicted"/>
<dbReference type="InterPro" id="IPR006597">
    <property type="entry name" value="Sel1-like"/>
</dbReference>
<evidence type="ECO:0000259" key="3">
    <source>
        <dbReference type="PROSITE" id="PS50011"/>
    </source>
</evidence>
<dbReference type="Gene3D" id="1.10.510.10">
    <property type="entry name" value="Transferase(Phosphotransferase) domain 1"/>
    <property type="match status" value="1"/>
</dbReference>
<keyword evidence="4" id="KW-0418">Kinase</keyword>
<dbReference type="SUPFAM" id="SSF56112">
    <property type="entry name" value="Protein kinase-like (PK-like)"/>
    <property type="match status" value="1"/>
</dbReference>
<dbReference type="InterPro" id="IPR000719">
    <property type="entry name" value="Prot_kinase_dom"/>
</dbReference>
<evidence type="ECO:0000256" key="1">
    <source>
        <dbReference type="ARBA" id="ARBA00022741"/>
    </source>
</evidence>
<dbReference type="PROSITE" id="PS50011">
    <property type="entry name" value="PROTEIN_KINASE_DOM"/>
    <property type="match status" value="1"/>
</dbReference>
<accession>A0A397U7L0</accession>
<dbReference type="InterPro" id="IPR001245">
    <property type="entry name" value="Ser-Thr/Tyr_kinase_cat_dom"/>
</dbReference>
<reference evidence="4 5" key="1">
    <citation type="submission" date="2018-06" db="EMBL/GenBank/DDBJ databases">
        <title>Comparative genomics reveals the genomic features of Rhizophagus irregularis, R. cerebriforme, R. diaphanum and Gigaspora rosea, and their symbiotic lifestyle signature.</title>
        <authorList>
            <person name="Morin E."/>
            <person name="San Clemente H."/>
            <person name="Chen E.C.H."/>
            <person name="De La Providencia I."/>
            <person name="Hainaut M."/>
            <person name="Kuo A."/>
            <person name="Kohler A."/>
            <person name="Murat C."/>
            <person name="Tang N."/>
            <person name="Roy S."/>
            <person name="Loubradou J."/>
            <person name="Henrissat B."/>
            <person name="Grigoriev I.V."/>
            <person name="Corradi N."/>
            <person name="Roux C."/>
            <person name="Martin F.M."/>
        </authorList>
    </citation>
    <scope>NUCLEOTIDE SEQUENCE [LARGE SCALE GENOMIC DNA]</scope>
    <source>
        <strain evidence="4 5">DAOM 194757</strain>
    </source>
</reference>
<dbReference type="PANTHER" id="PTHR27001:SF931">
    <property type="entry name" value="OS11G0664100 PROTEIN"/>
    <property type="match status" value="1"/>
</dbReference>
<dbReference type="SMART" id="SM00671">
    <property type="entry name" value="SEL1"/>
    <property type="match status" value="1"/>
</dbReference>
<keyword evidence="1" id="KW-0547">Nucleotide-binding</keyword>
<dbReference type="EMBL" id="QKWP01002053">
    <property type="protein sequence ID" value="RIB05077.1"/>
    <property type="molecule type" value="Genomic_DNA"/>
</dbReference>
<dbReference type="GO" id="GO:0005524">
    <property type="term" value="F:ATP binding"/>
    <property type="evidence" value="ECO:0007669"/>
    <property type="project" value="UniProtKB-KW"/>
</dbReference>
<keyword evidence="5" id="KW-1185">Reference proteome</keyword>
<name>A0A397U7L0_9GLOM</name>
<evidence type="ECO:0000313" key="5">
    <source>
        <dbReference type="Proteomes" id="UP000266673"/>
    </source>
</evidence>
<sequence>MSNLGVCYRDGIGVMKDERKAFECYKKAANMNDFGGIINLEIGKVGFATVFCAYWLNKNDNISEKVALKVIHKSNKEVENFIQELKYYCEIGYENPSFLECHGVSRDDITKDYILVLNYADEGSLRQNIETVSQIIWKDKLNILYCIASDLEAIHSQELIHRDLHSCNILQLIYTALTLLIWDFLHHQHQEDEINGVMPYVTPEVLQGNPYTQEADIYSFDIIMTELATGKRAF</sequence>